<comment type="caution">
    <text evidence="1">The sequence shown here is derived from an EMBL/GenBank/DDBJ whole genome shotgun (WGS) entry which is preliminary data.</text>
</comment>
<protein>
    <submittedName>
        <fullName evidence="1">Uncharacterized protein</fullName>
    </submittedName>
</protein>
<keyword evidence="2" id="KW-1185">Reference proteome</keyword>
<accession>A0ACC0TUT9</accession>
<dbReference type="Proteomes" id="UP001207468">
    <property type="component" value="Unassembled WGS sequence"/>
</dbReference>
<reference evidence="1" key="1">
    <citation type="submission" date="2021-03" db="EMBL/GenBank/DDBJ databases">
        <title>Evolutionary priming and transition to the ectomycorrhizal habit in an iconic lineage of mushroom-forming fungi: is preadaptation a requirement?</title>
        <authorList>
            <consortium name="DOE Joint Genome Institute"/>
            <person name="Looney B.P."/>
            <person name="Miyauchi S."/>
            <person name="Morin E."/>
            <person name="Drula E."/>
            <person name="Courty P.E."/>
            <person name="Chicoki N."/>
            <person name="Fauchery L."/>
            <person name="Kohler A."/>
            <person name="Kuo A."/>
            <person name="LaButti K."/>
            <person name="Pangilinan J."/>
            <person name="Lipzen A."/>
            <person name="Riley R."/>
            <person name="Andreopoulos W."/>
            <person name="He G."/>
            <person name="Johnson J."/>
            <person name="Barry K.W."/>
            <person name="Grigoriev I.V."/>
            <person name="Nagy L."/>
            <person name="Hibbett D."/>
            <person name="Henrissat B."/>
            <person name="Matheny P.B."/>
            <person name="Labbe J."/>
            <person name="Martin A.F."/>
        </authorList>
    </citation>
    <scope>NUCLEOTIDE SEQUENCE</scope>
    <source>
        <strain evidence="1">BPL698</strain>
    </source>
</reference>
<sequence>MLLLSWIAQGGGHGNVTLDLLNCTEVRSVASPTHPSAQDDVGTTAAKAQTANTQAESFGELGLMEMLCPIQLFYSNGVEWLGAESAREHVHWVSTIWYIS</sequence>
<organism evidence="1 2">
    <name type="scientific">Russula earlei</name>
    <dbReference type="NCBI Taxonomy" id="71964"/>
    <lineage>
        <taxon>Eukaryota</taxon>
        <taxon>Fungi</taxon>
        <taxon>Dikarya</taxon>
        <taxon>Basidiomycota</taxon>
        <taxon>Agaricomycotina</taxon>
        <taxon>Agaricomycetes</taxon>
        <taxon>Russulales</taxon>
        <taxon>Russulaceae</taxon>
        <taxon>Russula</taxon>
    </lineage>
</organism>
<proteinExistence type="predicted"/>
<evidence type="ECO:0000313" key="1">
    <source>
        <dbReference type="EMBL" id="KAI9449978.1"/>
    </source>
</evidence>
<evidence type="ECO:0000313" key="2">
    <source>
        <dbReference type="Proteomes" id="UP001207468"/>
    </source>
</evidence>
<name>A0ACC0TUT9_9AGAM</name>
<gene>
    <name evidence="1" type="ORF">F5148DRAFT_618772</name>
</gene>
<dbReference type="EMBL" id="JAGFNK010000460">
    <property type="protein sequence ID" value="KAI9449978.1"/>
    <property type="molecule type" value="Genomic_DNA"/>
</dbReference>